<dbReference type="SUPFAM" id="SSF51412">
    <property type="entry name" value="Inosine monophosphate dehydrogenase (IMPDH)"/>
    <property type="match status" value="1"/>
</dbReference>
<protein>
    <recommendedName>
        <fullName evidence="2">Probable nitronate monooxygenase</fullName>
    </recommendedName>
</protein>
<evidence type="ECO:0000313" key="7">
    <source>
        <dbReference type="Proteomes" id="UP001431199"/>
    </source>
</evidence>
<dbReference type="PANTHER" id="PTHR32332">
    <property type="entry name" value="2-NITROPROPANE DIOXYGENASE"/>
    <property type="match status" value="1"/>
</dbReference>
<gene>
    <name evidence="6" type="ORF">N5B56_04040</name>
</gene>
<dbReference type="GO" id="GO:0004497">
    <property type="term" value="F:monooxygenase activity"/>
    <property type="evidence" value="ECO:0007669"/>
    <property type="project" value="UniProtKB-KW"/>
</dbReference>
<evidence type="ECO:0000256" key="3">
    <source>
        <dbReference type="ARBA" id="ARBA00022630"/>
    </source>
</evidence>
<dbReference type="InterPro" id="IPR004136">
    <property type="entry name" value="NMO"/>
</dbReference>
<evidence type="ECO:0000313" key="6">
    <source>
        <dbReference type="EMBL" id="MCT7398259.1"/>
    </source>
</evidence>
<evidence type="ECO:0000256" key="2">
    <source>
        <dbReference type="ARBA" id="ARBA00013457"/>
    </source>
</evidence>
<dbReference type="InterPro" id="IPR013785">
    <property type="entry name" value="Aldolase_TIM"/>
</dbReference>
<dbReference type="PANTHER" id="PTHR32332:SF18">
    <property type="entry name" value="2-NITROPROPANE DIOXYGENASE"/>
    <property type="match status" value="1"/>
</dbReference>
<dbReference type="Proteomes" id="UP001431199">
    <property type="component" value="Unassembled WGS sequence"/>
</dbReference>
<sequence>MKSLKIGELEAKIPLIQGGMGVGISLSGLAGAVALEGGIGVISTAQIGYKEPDWDRNPIEANLRAIKKEVKKAKEISHGGIIATNIMVATKFYDKYVKAAIDAGVDMIISGAGLPLNLPELARKSKVKLAPIVSSKKAAQIIFRRWERNYNTTPDCVIVEGPNAGGHLGFKPDEIEQYNVCRNDEPENTDKYNKTETNNINVCRKANSVNLEFDNRAKIKLYSDEIKDIIDFVHTYEEKCEKDIPVVVAGGIYDKADADCIFELGASGIQVATPFVATKECDAHENYKMAYVNCKKDDIEIIKSPVGMPARAINNKFLKRVKKEGRIAPIKCHQCVSTCNMLETPYCITDALINAVSGNVDEGLIFCGAYAYKINDISTVKDIIKNYF</sequence>
<dbReference type="Pfam" id="PF03060">
    <property type="entry name" value="NMO"/>
    <property type="match status" value="1"/>
</dbReference>
<evidence type="ECO:0000256" key="4">
    <source>
        <dbReference type="ARBA" id="ARBA00022643"/>
    </source>
</evidence>
<keyword evidence="4" id="KW-0288">FMN</keyword>
<name>A0ABT2LY91_9FIRM</name>
<dbReference type="RefSeq" id="WP_260978427.1">
    <property type="nucleotide sequence ID" value="NZ_JAODBU010000003.1"/>
</dbReference>
<keyword evidence="7" id="KW-1185">Reference proteome</keyword>
<accession>A0ABT2LY91</accession>
<reference evidence="6" key="1">
    <citation type="submission" date="2022-09" db="EMBL/GenBank/DDBJ databases">
        <title>Eubacterium sp. LFL-14 isolated from human feces.</title>
        <authorList>
            <person name="Liu F."/>
        </authorList>
    </citation>
    <scope>NUCLEOTIDE SEQUENCE</scope>
    <source>
        <strain evidence="6">LFL-14</strain>
    </source>
</reference>
<comment type="function">
    <text evidence="1">Nitronate monooxygenase that uses molecular oxygen to catalyze the oxidative denitrification of alkyl nitronates. Acts on propionate 3-nitronate (P3N), the presumed physiological substrate. Probably functions in the detoxification of P3N, a metabolic poison produced by plants and fungi as a defense mechanism.</text>
</comment>
<comment type="caution">
    <text evidence="6">The sequence shown here is derived from an EMBL/GenBank/DDBJ whole genome shotgun (WGS) entry which is preliminary data.</text>
</comment>
<dbReference type="EMBL" id="JAODBU010000003">
    <property type="protein sequence ID" value="MCT7398259.1"/>
    <property type="molecule type" value="Genomic_DNA"/>
</dbReference>
<dbReference type="CDD" id="cd04730">
    <property type="entry name" value="NPD_like"/>
    <property type="match status" value="1"/>
</dbReference>
<evidence type="ECO:0000256" key="1">
    <source>
        <dbReference type="ARBA" id="ARBA00003535"/>
    </source>
</evidence>
<keyword evidence="5" id="KW-0560">Oxidoreductase</keyword>
<evidence type="ECO:0000256" key="5">
    <source>
        <dbReference type="ARBA" id="ARBA00023002"/>
    </source>
</evidence>
<proteinExistence type="predicted"/>
<keyword evidence="6" id="KW-0503">Monooxygenase</keyword>
<keyword evidence="3" id="KW-0285">Flavoprotein</keyword>
<organism evidence="6 7">
    <name type="scientific">Eubacterium album</name>
    <dbReference type="NCBI Taxonomy" id="2978477"/>
    <lineage>
        <taxon>Bacteria</taxon>
        <taxon>Bacillati</taxon>
        <taxon>Bacillota</taxon>
        <taxon>Clostridia</taxon>
        <taxon>Eubacteriales</taxon>
        <taxon>Eubacteriaceae</taxon>
        <taxon>Eubacterium</taxon>
    </lineage>
</organism>
<dbReference type="Gene3D" id="3.20.20.70">
    <property type="entry name" value="Aldolase class I"/>
    <property type="match status" value="1"/>
</dbReference>